<sequence length="619" mass="68189">MIRRLLVLFVVSLPVLAAPPKRPAVDLSAMREAMGVATDETGTPFPSAASYAHFMRARLAHHDGDHRVALDELRLALASDESNPYLMTELAEQYARSSELEQSETQLKKVIERFPDYQPAQLLMGRVLYEGQKFTRARTHLARAIKLRPNDPDGYLVLTQLWLDQGRYDDAMKVVEELAAALPGEPVGYHRLGLALAEKGDGPRAEKLLVRAVERDPADVEAWGTLARIAEQSGRLTKALEYWERAAERDPENRDVLLNAGRLALRLKKVPEAQAYFGELLGQGKDPEVAVKVSFAYLAAHQLQLAAEVLDQARASGTEPRLHFYAGLVHERVRNFAGAAAAFDAVPKALGEVSFEARLHRGICLSQLGQHRAAIELLKKLQEEKPELAGIDAALSRVQERAGHLKDAESTLVKAIGRSPTSDVLEALASFYARQNRLKDAVALLSGAVARSPRDEALTFALATALEKQGDWQKAVDRVRGLLDGDSKHAGALNFIGYTMAQHGGDLDEAERLVRKALEQRPDSAAFLDSLGWVLFKKGELEKASDALERAVDSGPEDATMFEHLGDVSVRSGKKTRAQETYTRAIELLQSSPDDAERPNQRAELERKLKLLSPDAKGR</sequence>
<dbReference type="SMART" id="SM00028">
    <property type="entry name" value="TPR"/>
    <property type="match status" value="12"/>
</dbReference>
<dbReference type="Pfam" id="PF13432">
    <property type="entry name" value="TPR_16"/>
    <property type="match status" value="4"/>
</dbReference>
<feature type="signal peptide" evidence="5">
    <location>
        <begin position="1"/>
        <end position="17"/>
    </location>
</feature>
<evidence type="ECO:0000256" key="4">
    <source>
        <dbReference type="SAM" id="MobiDB-lite"/>
    </source>
</evidence>
<accession>A0A2W5TQ12</accession>
<organism evidence="6 7">
    <name type="scientific">Archangium gephyra</name>
    <dbReference type="NCBI Taxonomy" id="48"/>
    <lineage>
        <taxon>Bacteria</taxon>
        <taxon>Pseudomonadati</taxon>
        <taxon>Myxococcota</taxon>
        <taxon>Myxococcia</taxon>
        <taxon>Myxococcales</taxon>
        <taxon>Cystobacterineae</taxon>
        <taxon>Archangiaceae</taxon>
        <taxon>Archangium</taxon>
    </lineage>
</organism>
<proteinExistence type="predicted"/>
<feature type="compositionally biased region" description="Basic and acidic residues" evidence="4">
    <location>
        <begin position="595"/>
        <end position="609"/>
    </location>
</feature>
<dbReference type="SUPFAM" id="SSF48452">
    <property type="entry name" value="TPR-like"/>
    <property type="match status" value="2"/>
</dbReference>
<dbReference type="PROSITE" id="PS50005">
    <property type="entry name" value="TPR"/>
    <property type="match status" value="5"/>
</dbReference>
<name>A0A2W5TQ12_9BACT</name>
<evidence type="ECO:0000256" key="3">
    <source>
        <dbReference type="PROSITE-ProRule" id="PRU00339"/>
    </source>
</evidence>
<reference evidence="6 7" key="1">
    <citation type="submission" date="2017-08" db="EMBL/GenBank/DDBJ databases">
        <title>Infants hospitalized years apart are colonized by the same room-sourced microbial strains.</title>
        <authorList>
            <person name="Brooks B."/>
            <person name="Olm M.R."/>
            <person name="Firek B.A."/>
            <person name="Baker R."/>
            <person name="Thomas B.C."/>
            <person name="Morowitz M.J."/>
            <person name="Banfield J.F."/>
        </authorList>
    </citation>
    <scope>NUCLEOTIDE SEQUENCE [LARGE SCALE GENOMIC DNA]</scope>
    <source>
        <strain evidence="6">S2_003_000_R2_14</strain>
    </source>
</reference>
<evidence type="ECO:0000256" key="2">
    <source>
        <dbReference type="ARBA" id="ARBA00022803"/>
    </source>
</evidence>
<evidence type="ECO:0000256" key="1">
    <source>
        <dbReference type="ARBA" id="ARBA00022737"/>
    </source>
</evidence>
<dbReference type="InterPro" id="IPR019734">
    <property type="entry name" value="TPR_rpt"/>
</dbReference>
<dbReference type="InterPro" id="IPR011990">
    <property type="entry name" value="TPR-like_helical_dom_sf"/>
</dbReference>
<dbReference type="Gene3D" id="1.25.40.10">
    <property type="entry name" value="Tetratricopeptide repeat domain"/>
    <property type="match status" value="5"/>
</dbReference>
<evidence type="ECO:0000313" key="6">
    <source>
        <dbReference type="EMBL" id="PZR17630.1"/>
    </source>
</evidence>
<dbReference type="Pfam" id="PF14559">
    <property type="entry name" value="TPR_19"/>
    <property type="match status" value="1"/>
</dbReference>
<dbReference type="InterPro" id="IPR051012">
    <property type="entry name" value="CellSynth/LPSAsmb/PSIAsmb"/>
</dbReference>
<feature type="repeat" description="TPR" evidence="3">
    <location>
        <begin position="118"/>
        <end position="151"/>
    </location>
</feature>
<protein>
    <submittedName>
        <fullName evidence="6">Uncharacterized protein</fullName>
    </submittedName>
</protein>
<feature type="repeat" description="TPR" evidence="3">
    <location>
        <begin position="559"/>
        <end position="592"/>
    </location>
</feature>
<dbReference type="PANTHER" id="PTHR45586:SF1">
    <property type="entry name" value="LIPOPOLYSACCHARIDE ASSEMBLY PROTEIN B"/>
    <property type="match status" value="1"/>
</dbReference>
<evidence type="ECO:0000256" key="5">
    <source>
        <dbReference type="SAM" id="SignalP"/>
    </source>
</evidence>
<keyword evidence="5" id="KW-0732">Signal</keyword>
<feature type="repeat" description="TPR" evidence="3">
    <location>
        <begin position="186"/>
        <end position="219"/>
    </location>
</feature>
<feature type="repeat" description="TPR" evidence="3">
    <location>
        <begin position="525"/>
        <end position="558"/>
    </location>
</feature>
<dbReference type="Proteomes" id="UP000249061">
    <property type="component" value="Unassembled WGS sequence"/>
</dbReference>
<gene>
    <name evidence="6" type="ORF">DI536_04785</name>
</gene>
<keyword evidence="1" id="KW-0677">Repeat</keyword>
<comment type="caution">
    <text evidence="6">The sequence shown here is derived from an EMBL/GenBank/DDBJ whole genome shotgun (WGS) entry which is preliminary data.</text>
</comment>
<feature type="region of interest" description="Disordered" evidence="4">
    <location>
        <begin position="588"/>
        <end position="619"/>
    </location>
</feature>
<dbReference type="EMBL" id="QFQP01000002">
    <property type="protein sequence ID" value="PZR17630.1"/>
    <property type="molecule type" value="Genomic_DNA"/>
</dbReference>
<feature type="repeat" description="TPR" evidence="3">
    <location>
        <begin position="220"/>
        <end position="253"/>
    </location>
</feature>
<dbReference type="AlphaFoldDB" id="A0A2W5TQ12"/>
<evidence type="ECO:0000313" key="7">
    <source>
        <dbReference type="Proteomes" id="UP000249061"/>
    </source>
</evidence>
<keyword evidence="2 3" id="KW-0802">TPR repeat</keyword>
<dbReference type="PANTHER" id="PTHR45586">
    <property type="entry name" value="TPR REPEAT-CONTAINING PROTEIN PA4667"/>
    <property type="match status" value="1"/>
</dbReference>
<feature type="chain" id="PRO_5016000269" evidence="5">
    <location>
        <begin position="18"/>
        <end position="619"/>
    </location>
</feature>